<dbReference type="CDD" id="cd18186">
    <property type="entry name" value="BTB_POZ_ZBTB_KLHL-like"/>
    <property type="match status" value="1"/>
</dbReference>
<organism evidence="2 3">
    <name type="scientific">Discina gigas</name>
    <dbReference type="NCBI Taxonomy" id="1032678"/>
    <lineage>
        <taxon>Eukaryota</taxon>
        <taxon>Fungi</taxon>
        <taxon>Dikarya</taxon>
        <taxon>Ascomycota</taxon>
        <taxon>Pezizomycotina</taxon>
        <taxon>Pezizomycetes</taxon>
        <taxon>Pezizales</taxon>
        <taxon>Discinaceae</taxon>
        <taxon>Discina</taxon>
    </lineage>
</organism>
<dbReference type="InterPro" id="IPR001229">
    <property type="entry name" value="Jacalin-like_lectin_dom"/>
</dbReference>
<dbReference type="PROSITE" id="PS50097">
    <property type="entry name" value="BTB"/>
    <property type="match status" value="1"/>
</dbReference>
<evidence type="ECO:0000313" key="2">
    <source>
        <dbReference type="EMBL" id="KAL0632101.1"/>
    </source>
</evidence>
<dbReference type="Pfam" id="PF01419">
    <property type="entry name" value="Jacalin"/>
    <property type="match status" value="1"/>
</dbReference>
<proteinExistence type="predicted"/>
<evidence type="ECO:0000313" key="3">
    <source>
        <dbReference type="Proteomes" id="UP001447188"/>
    </source>
</evidence>
<dbReference type="SMART" id="SM00225">
    <property type="entry name" value="BTB"/>
    <property type="match status" value="1"/>
</dbReference>
<dbReference type="Gene3D" id="2.100.10.30">
    <property type="entry name" value="Jacalin-like lectin domain"/>
    <property type="match status" value="1"/>
</dbReference>
<comment type="caution">
    <text evidence="2">The sequence shown here is derived from an EMBL/GenBank/DDBJ whole genome shotgun (WGS) entry which is preliminary data.</text>
</comment>
<keyword evidence="3" id="KW-1185">Reference proteome</keyword>
<dbReference type="SUPFAM" id="SSF54695">
    <property type="entry name" value="POZ domain"/>
    <property type="match status" value="1"/>
</dbReference>
<dbReference type="Proteomes" id="UP001447188">
    <property type="component" value="Unassembled WGS sequence"/>
</dbReference>
<feature type="domain" description="BTB" evidence="1">
    <location>
        <begin position="191"/>
        <end position="257"/>
    </location>
</feature>
<dbReference type="InterPro" id="IPR036404">
    <property type="entry name" value="Jacalin-like_lectin_dom_sf"/>
</dbReference>
<evidence type="ECO:0000259" key="1">
    <source>
        <dbReference type="PROSITE" id="PS50097"/>
    </source>
</evidence>
<name>A0ABR3G8G1_9PEZI</name>
<dbReference type="SUPFAM" id="SSF51101">
    <property type="entry name" value="Mannose-binding lectins"/>
    <property type="match status" value="1"/>
</dbReference>
<dbReference type="Pfam" id="PF00651">
    <property type="entry name" value="BTB"/>
    <property type="match status" value="1"/>
</dbReference>
<dbReference type="InterPro" id="IPR011333">
    <property type="entry name" value="SKP1/BTB/POZ_sf"/>
</dbReference>
<protein>
    <recommendedName>
        <fullName evidence="1">BTB domain-containing protein</fullName>
    </recommendedName>
</protein>
<gene>
    <name evidence="2" type="ORF">Q9L58_009033</name>
</gene>
<dbReference type="PANTHER" id="PTHR47843">
    <property type="entry name" value="BTB DOMAIN-CONTAINING PROTEIN-RELATED"/>
    <property type="match status" value="1"/>
</dbReference>
<dbReference type="EMBL" id="JBBBZM010000187">
    <property type="protein sequence ID" value="KAL0632101.1"/>
    <property type="molecule type" value="Genomic_DNA"/>
</dbReference>
<dbReference type="Gene3D" id="3.30.710.10">
    <property type="entry name" value="Potassium Channel Kv1.1, Chain A"/>
    <property type="match status" value="1"/>
</dbReference>
<dbReference type="SMART" id="SM00915">
    <property type="entry name" value="Jacalin"/>
    <property type="match status" value="1"/>
</dbReference>
<accession>A0ABR3G8G1</accession>
<reference evidence="2 3" key="1">
    <citation type="submission" date="2024-02" db="EMBL/GenBank/DDBJ databases">
        <title>Discinaceae phylogenomics.</title>
        <authorList>
            <person name="Dirks A.C."/>
            <person name="James T.Y."/>
        </authorList>
    </citation>
    <scope>NUCLEOTIDE SEQUENCE [LARGE SCALE GENOMIC DNA]</scope>
    <source>
        <strain evidence="2 3">ACD0624</strain>
    </source>
</reference>
<sequence length="383" mass="41756">MTRYSVTTAEHGYALYTAFSNRSTVGDLEKAAIRRIVVEYATYIHSITVHYVENTQPAVKRGGQGAHVGDISLESDEWITEIQGTHTPNIISSLKFISNKGKTWGPWGSSYNSFVLNPVSQAPAQIAHRMGLLYFDGHTEGTYICQLKATFAEYPGVVKPPKILKFEAQAAASPSGVIHSTFAKQIMSPIIILRVGPDQTEFRAYEEILCSLPFFRAALQGSFREASEKAITMPEDDPEIIAALIEFLYTGSYTFAFTPPLTGETPAVPSSDVAQGSFHVSVYAVASKYDCDKLVEGAVRNFVYVLKELKGMDVIELWKAAYAKGLGLGQFEGDGEMKGFVGGLAKLVAEAFAEHRGEMEGMVADYPELASDLLRIIAIGHGA</sequence>
<dbReference type="InterPro" id="IPR000210">
    <property type="entry name" value="BTB/POZ_dom"/>
</dbReference>